<accession>A0A7L0ERD0</accession>
<dbReference type="PRINTS" id="PR00237">
    <property type="entry name" value="GPCRRHODOPSN"/>
</dbReference>
<dbReference type="PANTHER" id="PTHR11334">
    <property type="entry name" value="MAS-RELATED G-PROTEIN COUPLED RECEPTOR"/>
    <property type="match status" value="1"/>
</dbReference>
<feature type="domain" description="G-protein coupled receptors family 1 profile" evidence="10">
    <location>
        <begin position="51"/>
        <end position="142"/>
    </location>
</feature>
<evidence type="ECO:0000313" key="12">
    <source>
        <dbReference type="Proteomes" id="UP000550660"/>
    </source>
</evidence>
<protein>
    <submittedName>
        <fullName evidence="11">MRGRD protein</fullName>
    </submittedName>
</protein>
<evidence type="ECO:0000256" key="1">
    <source>
        <dbReference type="ARBA" id="ARBA00004141"/>
    </source>
</evidence>
<dbReference type="OrthoDB" id="9896011at2759"/>
<dbReference type="InterPro" id="IPR000276">
    <property type="entry name" value="GPCR_Rhodpsn"/>
</dbReference>
<keyword evidence="7 8" id="KW-0807">Transducer</keyword>
<keyword evidence="6 8" id="KW-0675">Receptor</keyword>
<dbReference type="PROSITE" id="PS00237">
    <property type="entry name" value="G_PROTEIN_RECEP_F1_1"/>
    <property type="match status" value="1"/>
</dbReference>
<keyword evidence="2 8" id="KW-0812">Transmembrane</keyword>
<feature type="transmembrane region" description="Helical" evidence="9">
    <location>
        <begin position="71"/>
        <end position="99"/>
    </location>
</feature>
<feature type="non-terminal residue" evidence="11">
    <location>
        <position position="1"/>
    </location>
</feature>
<keyword evidence="5 9" id="KW-0472">Membrane</keyword>
<organism evidence="11 12">
    <name type="scientific">Trogon melanurus</name>
    <name type="common">Black-tailed trogon</name>
    <dbReference type="NCBI Taxonomy" id="56311"/>
    <lineage>
        <taxon>Eukaryota</taxon>
        <taxon>Metazoa</taxon>
        <taxon>Chordata</taxon>
        <taxon>Craniata</taxon>
        <taxon>Vertebrata</taxon>
        <taxon>Euteleostomi</taxon>
        <taxon>Archelosauria</taxon>
        <taxon>Archosauria</taxon>
        <taxon>Dinosauria</taxon>
        <taxon>Saurischia</taxon>
        <taxon>Theropoda</taxon>
        <taxon>Coelurosauria</taxon>
        <taxon>Aves</taxon>
        <taxon>Neognathae</taxon>
        <taxon>Neoaves</taxon>
        <taxon>Telluraves</taxon>
        <taxon>Coraciimorphae</taxon>
        <taxon>Trogoniformes</taxon>
        <taxon>Trogonidae</taxon>
        <taxon>Trogon</taxon>
    </lineage>
</organism>
<sequence length="142" mass="16093">ETNTTIFSLSNVTYGYEDYWEEFYSYCSGKSYEFMVFSGVCVGVSVFGLVGNGKVVWLLGFRVKQNPFTVYILNLAVADFFLLLIFFLLMLGLLTFTVLCLDDFLYFYAYFGSGAQFLCHFFDLSSLGLLTAISVERCVSVL</sequence>
<dbReference type="SUPFAM" id="SSF81321">
    <property type="entry name" value="Family A G protein-coupled receptor-like"/>
    <property type="match status" value="1"/>
</dbReference>
<dbReference type="PANTHER" id="PTHR11334:SF69">
    <property type="entry name" value="G-PROTEIN COUPLED RECEPTORS FAMILY 1 PROFILE DOMAIN-CONTAINING PROTEIN"/>
    <property type="match status" value="1"/>
</dbReference>
<evidence type="ECO:0000259" key="10">
    <source>
        <dbReference type="PROSITE" id="PS50262"/>
    </source>
</evidence>
<feature type="non-terminal residue" evidence="11">
    <location>
        <position position="142"/>
    </location>
</feature>
<comment type="subcellular location">
    <subcellularLocation>
        <location evidence="1">Membrane</location>
        <topology evidence="1">Multi-pass membrane protein</topology>
    </subcellularLocation>
</comment>
<evidence type="ECO:0000256" key="2">
    <source>
        <dbReference type="ARBA" id="ARBA00022692"/>
    </source>
</evidence>
<evidence type="ECO:0000256" key="7">
    <source>
        <dbReference type="ARBA" id="ARBA00023224"/>
    </source>
</evidence>
<proteinExistence type="inferred from homology"/>
<gene>
    <name evidence="11" type="primary">Mrgprd</name>
    <name evidence="11" type="ORF">TROMEL_R15527</name>
</gene>
<keyword evidence="3 9" id="KW-1133">Transmembrane helix</keyword>
<feature type="transmembrane region" description="Helical" evidence="9">
    <location>
        <begin position="34"/>
        <end position="59"/>
    </location>
</feature>
<keyword evidence="12" id="KW-1185">Reference proteome</keyword>
<evidence type="ECO:0000256" key="5">
    <source>
        <dbReference type="ARBA" id="ARBA00023136"/>
    </source>
</evidence>
<comment type="caution">
    <text evidence="11">The sequence shown here is derived from an EMBL/GenBank/DDBJ whole genome shotgun (WGS) entry which is preliminary data.</text>
</comment>
<dbReference type="EMBL" id="VXAG01002357">
    <property type="protein sequence ID" value="NXJ85717.1"/>
    <property type="molecule type" value="Genomic_DNA"/>
</dbReference>
<dbReference type="InterPro" id="IPR017452">
    <property type="entry name" value="GPCR_Rhodpsn_7TM"/>
</dbReference>
<dbReference type="PROSITE" id="PS50262">
    <property type="entry name" value="G_PROTEIN_RECEP_F1_2"/>
    <property type="match status" value="1"/>
</dbReference>
<reference evidence="11 12" key="1">
    <citation type="submission" date="2019-09" db="EMBL/GenBank/DDBJ databases">
        <title>Bird 10,000 Genomes (B10K) Project - Family phase.</title>
        <authorList>
            <person name="Zhang G."/>
        </authorList>
    </citation>
    <scope>NUCLEOTIDE SEQUENCE [LARGE SCALE GENOMIC DNA]</scope>
    <source>
        <strain evidence="11">B10K-DU-007-40</strain>
        <tissue evidence="11">Mixed tissue sample</tissue>
    </source>
</reference>
<name>A0A7L0ERD0_TROML</name>
<dbReference type="GO" id="GO:0004930">
    <property type="term" value="F:G protein-coupled receptor activity"/>
    <property type="evidence" value="ECO:0007669"/>
    <property type="project" value="UniProtKB-KW"/>
</dbReference>
<evidence type="ECO:0000313" key="11">
    <source>
        <dbReference type="EMBL" id="NXJ85717.1"/>
    </source>
</evidence>
<evidence type="ECO:0000256" key="3">
    <source>
        <dbReference type="ARBA" id="ARBA00022989"/>
    </source>
</evidence>
<evidence type="ECO:0000256" key="4">
    <source>
        <dbReference type="ARBA" id="ARBA00023040"/>
    </source>
</evidence>
<evidence type="ECO:0000256" key="8">
    <source>
        <dbReference type="RuleBase" id="RU000688"/>
    </source>
</evidence>
<dbReference type="InterPro" id="IPR026234">
    <property type="entry name" value="MRGPCRFAMILY"/>
</dbReference>
<evidence type="ECO:0000256" key="9">
    <source>
        <dbReference type="SAM" id="Phobius"/>
    </source>
</evidence>
<dbReference type="AlphaFoldDB" id="A0A7L0ERD0"/>
<comment type="similarity">
    <text evidence="8">Belongs to the G-protein coupled receptor 1 family.</text>
</comment>
<dbReference type="Proteomes" id="UP000550660">
    <property type="component" value="Unassembled WGS sequence"/>
</dbReference>
<dbReference type="GO" id="GO:0005886">
    <property type="term" value="C:plasma membrane"/>
    <property type="evidence" value="ECO:0007669"/>
    <property type="project" value="TreeGrafter"/>
</dbReference>
<feature type="transmembrane region" description="Helical" evidence="9">
    <location>
        <begin position="105"/>
        <end position="124"/>
    </location>
</feature>
<evidence type="ECO:0000256" key="6">
    <source>
        <dbReference type="ARBA" id="ARBA00023170"/>
    </source>
</evidence>
<keyword evidence="4 8" id="KW-0297">G-protein coupled receptor</keyword>
<dbReference type="Gene3D" id="1.20.1070.10">
    <property type="entry name" value="Rhodopsin 7-helix transmembrane proteins"/>
    <property type="match status" value="1"/>
</dbReference>